<name>A0A4U0WS39_9PEZI</name>
<accession>A0A4U0WS39</accession>
<dbReference type="Gene3D" id="3.20.20.140">
    <property type="entry name" value="Metal-dependent hydrolases"/>
    <property type="match status" value="1"/>
</dbReference>
<dbReference type="InterPro" id="IPR052349">
    <property type="entry name" value="Metallo-hydrolase_Enzymes"/>
</dbReference>
<reference evidence="1 2" key="1">
    <citation type="submission" date="2017-03" db="EMBL/GenBank/DDBJ databases">
        <title>Genomes of endolithic fungi from Antarctica.</title>
        <authorList>
            <person name="Coleine C."/>
            <person name="Masonjones S."/>
            <person name="Stajich J.E."/>
        </authorList>
    </citation>
    <scope>NUCLEOTIDE SEQUENCE [LARGE SCALE GENOMIC DNA]</scope>
    <source>
        <strain evidence="1 2">CCFEE 5187</strain>
    </source>
</reference>
<dbReference type="GO" id="GO:0016814">
    <property type="term" value="F:hydrolase activity, acting on carbon-nitrogen (but not peptide) bonds, in cyclic amidines"/>
    <property type="evidence" value="ECO:0007669"/>
    <property type="project" value="TreeGrafter"/>
</dbReference>
<protein>
    <recommendedName>
        <fullName evidence="3">Amidohydrolase 3 domain-containing protein</fullName>
    </recommendedName>
</protein>
<dbReference type="InterPro" id="IPR032466">
    <property type="entry name" value="Metal_Hydrolase"/>
</dbReference>
<dbReference type="STRING" id="331657.A0A4U0WS39"/>
<dbReference type="SUPFAM" id="SSF51556">
    <property type="entry name" value="Metallo-dependent hydrolases"/>
    <property type="match status" value="1"/>
</dbReference>
<evidence type="ECO:0008006" key="3">
    <source>
        <dbReference type="Google" id="ProtNLM"/>
    </source>
</evidence>
<dbReference type="PANTHER" id="PTHR32027:SF0">
    <property type="entry name" value="CYTOSINE DEAMINASE"/>
    <property type="match status" value="1"/>
</dbReference>
<gene>
    <name evidence="1" type="ORF">B0A49_13003</name>
</gene>
<dbReference type="Proteomes" id="UP000308768">
    <property type="component" value="Unassembled WGS sequence"/>
</dbReference>
<dbReference type="AlphaFoldDB" id="A0A4U0WS39"/>
<dbReference type="OrthoDB" id="10266980at2759"/>
<evidence type="ECO:0000313" key="2">
    <source>
        <dbReference type="Proteomes" id="UP000308768"/>
    </source>
</evidence>
<dbReference type="EMBL" id="NAJN01001037">
    <property type="protein sequence ID" value="TKA66292.1"/>
    <property type="molecule type" value="Genomic_DNA"/>
</dbReference>
<evidence type="ECO:0000313" key="1">
    <source>
        <dbReference type="EMBL" id="TKA66292.1"/>
    </source>
</evidence>
<proteinExistence type="predicted"/>
<comment type="caution">
    <text evidence="1">The sequence shown here is derived from an EMBL/GenBank/DDBJ whole genome shotgun (WGS) entry which is preliminary data.</text>
</comment>
<dbReference type="PANTHER" id="PTHR32027">
    <property type="entry name" value="CYTOSINE DEAMINASE"/>
    <property type="match status" value="1"/>
</dbReference>
<organism evidence="1 2">
    <name type="scientific">Cryomyces minteri</name>
    <dbReference type="NCBI Taxonomy" id="331657"/>
    <lineage>
        <taxon>Eukaryota</taxon>
        <taxon>Fungi</taxon>
        <taxon>Dikarya</taxon>
        <taxon>Ascomycota</taxon>
        <taxon>Pezizomycotina</taxon>
        <taxon>Dothideomycetes</taxon>
        <taxon>Dothideomycetes incertae sedis</taxon>
        <taxon>Cryomyces</taxon>
    </lineage>
</organism>
<sequence length="466" mass="51664">MAAAFLAAHGINLDEEMSKIQFARNGEKPEAHLGQSTLSKISGVRLPHKQSNTLWDISISQGCISAIDPHAASHASTSQSPGVLDATARLLASSLCHAHIHLDKCFLLQDPKYGDLQIREGSFEEAMSLTGTAKGRFTEEDLLRRGRQLIEESIAFGVTHMRAFAEIDEVVECACLDASLQLKDEFAGRCDIQVCAFAQLALFSEGCETNHSLMERASTMAGVDVLGSTPYVESDPDKMKKNIETVTRLALRYKKHLDFHLDYSLDREKEPMVWHVLNCLKETQWRKNAEGKRVTLGHCTRLSLFTPEEWRKLKREIGDLPVSFVGLPTSDLFMMRTKTRARGTLRVPELIKDYGIRAAVGVNNVGNCFTPQGSCDPLSVASLGIAVYQDGTQEGADLLYECVSSRAKDAVGFENTTLDLNIGEPADFVIFGREQVEWRTRRSVTEVVYDAGHSKRQTIKRGVLVS</sequence>
<dbReference type="Gene3D" id="2.30.40.10">
    <property type="entry name" value="Urease, subunit C, domain 1"/>
    <property type="match status" value="1"/>
</dbReference>
<dbReference type="InterPro" id="IPR011059">
    <property type="entry name" value="Metal-dep_hydrolase_composite"/>
</dbReference>
<keyword evidence="2" id="KW-1185">Reference proteome</keyword>